<keyword evidence="8 10" id="KW-1133">Transmembrane helix</keyword>
<gene>
    <name evidence="11" type="ORF">Pan54_27740</name>
</gene>
<evidence type="ECO:0000313" key="11">
    <source>
        <dbReference type="EMBL" id="TWT62035.1"/>
    </source>
</evidence>
<evidence type="ECO:0000256" key="8">
    <source>
        <dbReference type="ARBA" id="ARBA00022989"/>
    </source>
</evidence>
<dbReference type="GO" id="GO:0071973">
    <property type="term" value="P:bacterial-type flagellum-dependent cell motility"/>
    <property type="evidence" value="ECO:0007669"/>
    <property type="project" value="InterPro"/>
</dbReference>
<evidence type="ECO:0000256" key="2">
    <source>
        <dbReference type="ARBA" id="ARBA00004162"/>
    </source>
</evidence>
<dbReference type="GO" id="GO:0005886">
    <property type="term" value="C:plasma membrane"/>
    <property type="evidence" value="ECO:0007669"/>
    <property type="project" value="UniProtKB-SubCell"/>
</dbReference>
<proteinExistence type="inferred from homology"/>
<keyword evidence="6 10" id="KW-0812">Transmembrane</keyword>
<keyword evidence="12" id="KW-1185">Reference proteome</keyword>
<keyword evidence="5 10" id="KW-0145">Chemotaxis</keyword>
<organism evidence="11 12">
    <name type="scientific">Rubinisphaera italica</name>
    <dbReference type="NCBI Taxonomy" id="2527969"/>
    <lineage>
        <taxon>Bacteria</taxon>
        <taxon>Pseudomonadati</taxon>
        <taxon>Planctomycetota</taxon>
        <taxon>Planctomycetia</taxon>
        <taxon>Planctomycetales</taxon>
        <taxon>Planctomycetaceae</taxon>
        <taxon>Rubinisphaera</taxon>
    </lineage>
</organism>
<evidence type="ECO:0000256" key="7">
    <source>
        <dbReference type="ARBA" id="ARBA00022779"/>
    </source>
</evidence>
<protein>
    <recommendedName>
        <fullName evidence="10">Flagellar protein FliL</fullName>
    </recommendedName>
</protein>
<feature type="transmembrane region" description="Helical" evidence="10">
    <location>
        <begin position="25"/>
        <end position="49"/>
    </location>
</feature>
<dbReference type="EMBL" id="SJPG01000001">
    <property type="protein sequence ID" value="TWT62035.1"/>
    <property type="molecule type" value="Genomic_DNA"/>
</dbReference>
<keyword evidence="11" id="KW-0282">Flagellum</keyword>
<dbReference type="OrthoDB" id="273780at2"/>
<keyword evidence="11" id="KW-0969">Cilium</keyword>
<keyword evidence="7 10" id="KW-0283">Flagellar rotation</keyword>
<comment type="caution">
    <text evidence="11">The sequence shown here is derived from an EMBL/GenBank/DDBJ whole genome shotgun (WGS) entry which is preliminary data.</text>
</comment>
<comment type="similarity">
    <text evidence="3 10">Belongs to the FliL family.</text>
</comment>
<keyword evidence="4 10" id="KW-1003">Cell membrane</keyword>
<keyword evidence="11" id="KW-0966">Cell projection</keyword>
<keyword evidence="9 10" id="KW-0472">Membrane</keyword>
<evidence type="ECO:0000313" key="12">
    <source>
        <dbReference type="Proteomes" id="UP000316095"/>
    </source>
</evidence>
<evidence type="ECO:0000256" key="5">
    <source>
        <dbReference type="ARBA" id="ARBA00022500"/>
    </source>
</evidence>
<accession>A0A5C5XIR7</accession>
<dbReference type="Proteomes" id="UP000316095">
    <property type="component" value="Unassembled WGS sequence"/>
</dbReference>
<comment type="subcellular location">
    <subcellularLocation>
        <location evidence="2">Cell membrane</location>
        <topology evidence="2">Single-pass membrane protein</topology>
    </subcellularLocation>
</comment>
<dbReference type="GO" id="GO:0006935">
    <property type="term" value="P:chemotaxis"/>
    <property type="evidence" value="ECO:0007669"/>
    <property type="project" value="UniProtKB-KW"/>
</dbReference>
<evidence type="ECO:0000256" key="1">
    <source>
        <dbReference type="ARBA" id="ARBA00002254"/>
    </source>
</evidence>
<evidence type="ECO:0000256" key="3">
    <source>
        <dbReference type="ARBA" id="ARBA00008281"/>
    </source>
</evidence>
<dbReference type="InterPro" id="IPR005503">
    <property type="entry name" value="FliL"/>
</dbReference>
<dbReference type="Pfam" id="PF03748">
    <property type="entry name" value="FliL"/>
    <property type="match status" value="1"/>
</dbReference>
<dbReference type="AlphaFoldDB" id="A0A5C5XIR7"/>
<dbReference type="GO" id="GO:0009425">
    <property type="term" value="C:bacterial-type flagellum basal body"/>
    <property type="evidence" value="ECO:0007669"/>
    <property type="project" value="InterPro"/>
</dbReference>
<evidence type="ECO:0000256" key="6">
    <source>
        <dbReference type="ARBA" id="ARBA00022692"/>
    </source>
</evidence>
<dbReference type="RefSeq" id="WP_146503937.1">
    <property type="nucleotide sequence ID" value="NZ_SJPG01000001.1"/>
</dbReference>
<comment type="function">
    <text evidence="1 10">Controls the rotational direction of flagella during chemotaxis.</text>
</comment>
<name>A0A5C5XIR7_9PLAN</name>
<reference evidence="11 12" key="1">
    <citation type="submission" date="2019-02" db="EMBL/GenBank/DDBJ databases">
        <title>Deep-cultivation of Planctomycetes and their phenomic and genomic characterization uncovers novel biology.</title>
        <authorList>
            <person name="Wiegand S."/>
            <person name="Jogler M."/>
            <person name="Boedeker C."/>
            <person name="Pinto D."/>
            <person name="Vollmers J."/>
            <person name="Rivas-Marin E."/>
            <person name="Kohn T."/>
            <person name="Peeters S.H."/>
            <person name="Heuer A."/>
            <person name="Rast P."/>
            <person name="Oberbeckmann S."/>
            <person name="Bunk B."/>
            <person name="Jeske O."/>
            <person name="Meyerdierks A."/>
            <person name="Storesund J.E."/>
            <person name="Kallscheuer N."/>
            <person name="Luecker S."/>
            <person name="Lage O.M."/>
            <person name="Pohl T."/>
            <person name="Merkel B.J."/>
            <person name="Hornburger P."/>
            <person name="Mueller R.-W."/>
            <person name="Bruemmer F."/>
            <person name="Labrenz M."/>
            <person name="Spormann A.M."/>
            <person name="Op Den Camp H."/>
            <person name="Overmann J."/>
            <person name="Amann R."/>
            <person name="Jetten M.S.M."/>
            <person name="Mascher T."/>
            <person name="Medema M.H."/>
            <person name="Devos D.P."/>
            <person name="Kaster A.-K."/>
            <person name="Ovreas L."/>
            <person name="Rohde M."/>
            <person name="Galperin M.Y."/>
            <person name="Jogler C."/>
        </authorList>
    </citation>
    <scope>NUCLEOTIDE SEQUENCE [LARGE SCALE GENOMIC DNA]</scope>
    <source>
        <strain evidence="11 12">Pan54</strain>
    </source>
</reference>
<evidence type="ECO:0000256" key="9">
    <source>
        <dbReference type="ARBA" id="ARBA00023136"/>
    </source>
</evidence>
<evidence type="ECO:0000256" key="4">
    <source>
        <dbReference type="ARBA" id="ARBA00022475"/>
    </source>
</evidence>
<evidence type="ECO:0000256" key="10">
    <source>
        <dbReference type="RuleBase" id="RU364125"/>
    </source>
</evidence>
<sequence>MATETPEAPVQTEEALSAKPSGSGFWLKFIAIAGLLIVVMIVQFLMLYFMFGESDPGEIDPKDPTFLAGETLDDTETTEVDISPLFNCTNSLSSGGQAIHVSFNLHVEVPSHLAEPFTEAKKTHKNKIRQTVNTIIRSAAIEDLNDPHLSMVKRQIREEINKILSQSFVTSVIITDYRKMEQ</sequence>